<dbReference type="Pfam" id="PF16099">
    <property type="entry name" value="RMI1_C"/>
    <property type="match status" value="1"/>
</dbReference>
<dbReference type="GO" id="GO:0000724">
    <property type="term" value="P:double-strand break repair via homologous recombination"/>
    <property type="evidence" value="ECO:0007669"/>
    <property type="project" value="TreeGrafter"/>
</dbReference>
<dbReference type="Gene3D" id="2.40.50.770">
    <property type="entry name" value="RecQ-mediated genome instability protein Rmi1, C-terminal domain"/>
    <property type="match status" value="1"/>
</dbReference>
<keyword evidence="5" id="KW-0539">Nucleus</keyword>
<evidence type="ECO:0000259" key="10">
    <source>
        <dbReference type="Pfam" id="PF21000"/>
    </source>
</evidence>
<evidence type="ECO:0000256" key="7">
    <source>
        <dbReference type="SAM" id="MobiDB-lite"/>
    </source>
</evidence>
<dbReference type="Gene3D" id="1.10.8.1020">
    <property type="entry name" value="RecQ-mediated genome instability protein 1, N-terminal domain"/>
    <property type="match status" value="1"/>
</dbReference>
<feature type="region of interest" description="Disordered" evidence="7">
    <location>
        <begin position="214"/>
        <end position="239"/>
    </location>
</feature>
<dbReference type="GO" id="GO:0016604">
    <property type="term" value="C:nuclear body"/>
    <property type="evidence" value="ECO:0007669"/>
    <property type="project" value="TreeGrafter"/>
</dbReference>
<evidence type="ECO:0000256" key="2">
    <source>
        <dbReference type="ARBA" id="ARBA00006395"/>
    </source>
</evidence>
<dbReference type="GO" id="GO:0000166">
    <property type="term" value="F:nucleotide binding"/>
    <property type="evidence" value="ECO:0007669"/>
    <property type="project" value="InterPro"/>
</dbReference>
<proteinExistence type="inferred from homology"/>
<organism evidence="11 12">
    <name type="scientific">Trichuris muris</name>
    <name type="common">Mouse whipworm</name>
    <dbReference type="NCBI Taxonomy" id="70415"/>
    <lineage>
        <taxon>Eukaryota</taxon>
        <taxon>Metazoa</taxon>
        <taxon>Ecdysozoa</taxon>
        <taxon>Nematoda</taxon>
        <taxon>Enoplea</taxon>
        <taxon>Dorylaimia</taxon>
        <taxon>Trichinellida</taxon>
        <taxon>Trichuridae</taxon>
        <taxon>Trichuris</taxon>
    </lineage>
</organism>
<keyword evidence="11" id="KW-1185">Reference proteome</keyword>
<evidence type="ECO:0000256" key="3">
    <source>
        <dbReference type="ARBA" id="ARBA00018987"/>
    </source>
</evidence>
<evidence type="ECO:0000313" key="12">
    <source>
        <dbReference type="WBParaSite" id="TMUE_1000005347.1"/>
    </source>
</evidence>
<name>A0A5S6QEK1_TRIMR</name>
<feature type="domain" description="RecQ-mediated genome instability protein 1 C-terminal OB-fold" evidence="9">
    <location>
        <begin position="383"/>
        <end position="486"/>
    </location>
</feature>
<evidence type="ECO:0000313" key="11">
    <source>
        <dbReference type="Proteomes" id="UP000046395"/>
    </source>
</evidence>
<dbReference type="PANTHER" id="PTHR14790:SF15">
    <property type="entry name" value="RECQ-MEDIATED GENOME INSTABILITY PROTEIN 1"/>
    <property type="match status" value="1"/>
</dbReference>
<evidence type="ECO:0000259" key="9">
    <source>
        <dbReference type="Pfam" id="PF16099"/>
    </source>
</evidence>
<comment type="similarity">
    <text evidence="2">Belongs to the RMI1 family.</text>
</comment>
<evidence type="ECO:0000259" key="8">
    <source>
        <dbReference type="Pfam" id="PF08585"/>
    </source>
</evidence>
<dbReference type="InterPro" id="IPR044881">
    <property type="entry name" value="RMI1_N_N_sf"/>
</dbReference>
<dbReference type="GO" id="GO:0031422">
    <property type="term" value="C:RecQ family helicase-topoisomerase III complex"/>
    <property type="evidence" value="ECO:0007669"/>
    <property type="project" value="TreeGrafter"/>
</dbReference>
<feature type="domain" description="RMI1 N-terminal" evidence="10">
    <location>
        <begin position="15"/>
        <end position="62"/>
    </location>
</feature>
<comment type="function">
    <text evidence="6">Essential component of the RMI complex, a complex that plays an important role in the processing of homologous recombination intermediates to limit DNA crossover formation in cells. Promotes TOP3A binding to double Holliday junctions (DHJ) and hence stimulates TOP3A-mediated dissolution. Required for BLM phosphorylation during mitosis. Within the BLM complex, required for BLM and TOP3A stability.</text>
</comment>
<dbReference type="InterPro" id="IPR042470">
    <property type="entry name" value="RMI1_N_C_sf"/>
</dbReference>
<reference evidence="12" key="1">
    <citation type="submission" date="2019-12" db="UniProtKB">
        <authorList>
            <consortium name="WormBaseParasite"/>
        </authorList>
    </citation>
    <scope>IDENTIFICATION</scope>
</reference>
<dbReference type="WBParaSite" id="TMUE_1000005347.1">
    <property type="protein sequence ID" value="TMUE_1000005347.1"/>
    <property type="gene ID" value="WBGene00288539"/>
</dbReference>
<dbReference type="AlphaFoldDB" id="A0A5S6QEK1"/>
<dbReference type="GO" id="GO:0000712">
    <property type="term" value="P:resolution of meiotic recombination intermediates"/>
    <property type="evidence" value="ECO:0007669"/>
    <property type="project" value="TreeGrafter"/>
</dbReference>
<comment type="subcellular location">
    <subcellularLocation>
        <location evidence="1">Nucleus</location>
    </subcellularLocation>
</comment>
<dbReference type="InterPro" id="IPR049363">
    <property type="entry name" value="RMI1_N"/>
</dbReference>
<dbReference type="PANTHER" id="PTHR14790">
    <property type="entry name" value="RECQ-MEDIATED GENOME INSTABILITY PROTEIN 1 RMI1"/>
    <property type="match status" value="1"/>
</dbReference>
<dbReference type="Pfam" id="PF21000">
    <property type="entry name" value="RMI1_N_N"/>
    <property type="match status" value="1"/>
</dbReference>
<dbReference type="GO" id="GO:0006260">
    <property type="term" value="P:DNA replication"/>
    <property type="evidence" value="ECO:0007669"/>
    <property type="project" value="UniProtKB-KW"/>
</dbReference>
<dbReference type="InterPro" id="IPR013894">
    <property type="entry name" value="RMI1_OB"/>
</dbReference>
<dbReference type="Proteomes" id="UP000046395">
    <property type="component" value="Unassembled WGS sequence"/>
</dbReference>
<dbReference type="Pfam" id="PF08585">
    <property type="entry name" value="RMI1_N_C"/>
    <property type="match status" value="1"/>
</dbReference>
<protein>
    <recommendedName>
        <fullName evidence="3">RecQ-mediated genome instability protein 1</fullName>
    </recommendedName>
</protein>
<evidence type="ECO:0000256" key="4">
    <source>
        <dbReference type="ARBA" id="ARBA00022705"/>
    </source>
</evidence>
<dbReference type="InterPro" id="IPR032199">
    <property type="entry name" value="RMI1_C"/>
</dbReference>
<dbReference type="SMART" id="SM01161">
    <property type="entry name" value="DUF1767"/>
    <property type="match status" value="1"/>
</dbReference>
<accession>A0A5S6QEK1</accession>
<keyword evidence="4" id="KW-0235">DNA replication</keyword>
<evidence type="ECO:0000256" key="1">
    <source>
        <dbReference type="ARBA" id="ARBA00004123"/>
    </source>
</evidence>
<evidence type="ECO:0000256" key="5">
    <source>
        <dbReference type="ARBA" id="ARBA00023242"/>
    </source>
</evidence>
<sequence length="496" mass="54684">MDLDQLLPVVMNQLAKHHIPFLTEWLKECLEYLHDEFNGSIPSGKDLFEMVYQQWLFCDLRDFGVASLPKKLPAKADEVVSGTYYVQINSILDVSHSLYSQYQRLVGSGIDIEESEGEIIPEANAKHLFVLELTDGVAVCRGIEYEFISELDYSIRPGAKAKIFGKTRRFGEYLLLTSENFCLLGGSCDSFEVESSPVNILKRKLENLKCQNTAGEPVPSNSLAKSETVTPSVPSPQLPSTFLSVPRGATDQESRSHSLSYSAVDPVPSVQENRGIEPLSETNHFYCGDFEDVFPEGGAEAFLSQDDAEAEPLLYEKHSVDIDEGPLEASQQLAVVDLAAGRKIIVESTVTNGIHVCFDSQLGSTSVRFLTDVLAEGAGEYLIRGVILTTIGKLDPNRGSHWSLVVKVNDGSTAMNMKIDGDLLTRLIGVTPQKAWAIKTGSIIDPIQRNLATAGLKKCGMFLRDFDGVLEVLFTEMDEIPVIRRLLTMPNLESII</sequence>
<dbReference type="STRING" id="70415.A0A5S6QEK1"/>
<feature type="domain" description="RecQ mediated genome instability protein 1 OB-fold" evidence="8">
    <location>
        <begin position="71"/>
        <end position="193"/>
    </location>
</feature>
<feature type="compositionally biased region" description="Polar residues" evidence="7">
    <location>
        <begin position="214"/>
        <end position="232"/>
    </location>
</feature>
<evidence type="ECO:0000256" key="6">
    <source>
        <dbReference type="ARBA" id="ARBA00024977"/>
    </source>
</evidence>